<sequence>MKRYSKIPHIYSHLLLSTHRRGSSSRPTQGEADTLPSQRFTLDLRDKQVTLHFADHPTRLVLYHILHFLPYRGLRSISLNHSSSGDMRSRVITPRLWGLFWYPRLGWELGYVPLLTCGTQPNWGYQNRPL</sequence>
<organism evidence="1 2">
    <name type="scientific">Araneus ventricosus</name>
    <name type="common">Orbweaver spider</name>
    <name type="synonym">Epeira ventricosa</name>
    <dbReference type="NCBI Taxonomy" id="182803"/>
    <lineage>
        <taxon>Eukaryota</taxon>
        <taxon>Metazoa</taxon>
        <taxon>Ecdysozoa</taxon>
        <taxon>Arthropoda</taxon>
        <taxon>Chelicerata</taxon>
        <taxon>Arachnida</taxon>
        <taxon>Araneae</taxon>
        <taxon>Araneomorphae</taxon>
        <taxon>Entelegynae</taxon>
        <taxon>Araneoidea</taxon>
        <taxon>Araneidae</taxon>
        <taxon>Araneus</taxon>
    </lineage>
</organism>
<reference evidence="1 2" key="1">
    <citation type="journal article" date="2019" name="Sci. Rep.">
        <title>Orb-weaving spider Araneus ventricosus genome elucidates the spidroin gene catalogue.</title>
        <authorList>
            <person name="Kono N."/>
            <person name="Nakamura H."/>
            <person name="Ohtoshi R."/>
            <person name="Moran D.A.P."/>
            <person name="Shinohara A."/>
            <person name="Yoshida Y."/>
            <person name="Fujiwara M."/>
            <person name="Mori M."/>
            <person name="Tomita M."/>
            <person name="Arakawa K."/>
        </authorList>
    </citation>
    <scope>NUCLEOTIDE SEQUENCE [LARGE SCALE GENOMIC DNA]</scope>
</reference>
<proteinExistence type="predicted"/>
<protein>
    <submittedName>
        <fullName evidence="1">Uncharacterized protein</fullName>
    </submittedName>
</protein>
<evidence type="ECO:0000313" key="1">
    <source>
        <dbReference type="EMBL" id="GBO18916.1"/>
    </source>
</evidence>
<dbReference type="Proteomes" id="UP000499080">
    <property type="component" value="Unassembled WGS sequence"/>
</dbReference>
<gene>
    <name evidence="1" type="ORF">AVEN_120440_1</name>
</gene>
<comment type="caution">
    <text evidence="1">The sequence shown here is derived from an EMBL/GenBank/DDBJ whole genome shotgun (WGS) entry which is preliminary data.</text>
</comment>
<name>A0A4Y2V4C4_ARAVE</name>
<keyword evidence="2" id="KW-1185">Reference proteome</keyword>
<accession>A0A4Y2V4C4</accession>
<evidence type="ECO:0000313" key="2">
    <source>
        <dbReference type="Proteomes" id="UP000499080"/>
    </source>
</evidence>
<dbReference type="EMBL" id="BGPR01042510">
    <property type="protein sequence ID" value="GBO18916.1"/>
    <property type="molecule type" value="Genomic_DNA"/>
</dbReference>
<dbReference type="AlphaFoldDB" id="A0A4Y2V4C4"/>